<dbReference type="STRING" id="402600.SAMN05216188_11887"/>
<reference evidence="2" key="1">
    <citation type="submission" date="2016-10" db="EMBL/GenBank/DDBJ databases">
        <authorList>
            <person name="Varghese N."/>
            <person name="Submissions S."/>
        </authorList>
    </citation>
    <scope>NUCLEOTIDE SEQUENCE [LARGE SCALE GENOMIC DNA]</scope>
    <source>
        <strain evidence="2">CGMCC 4.3525</strain>
    </source>
</reference>
<protein>
    <recommendedName>
        <fullName evidence="3">ASCH domain-containing protein</fullName>
    </recommendedName>
</protein>
<keyword evidence="2" id="KW-1185">Reference proteome</keyword>
<proteinExistence type="predicted"/>
<evidence type="ECO:0000313" key="2">
    <source>
        <dbReference type="Proteomes" id="UP000199352"/>
    </source>
</evidence>
<evidence type="ECO:0000313" key="1">
    <source>
        <dbReference type="EMBL" id="SER95870.1"/>
    </source>
</evidence>
<gene>
    <name evidence="1" type="ORF">SAMN05216188_11887</name>
</gene>
<dbReference type="RefSeq" id="WP_089957428.1">
    <property type="nucleotide sequence ID" value="NZ_FOFR01000018.1"/>
</dbReference>
<dbReference type="AlphaFoldDB" id="A0A1H9TEV8"/>
<evidence type="ECO:0008006" key="3">
    <source>
        <dbReference type="Google" id="ProtNLM"/>
    </source>
</evidence>
<dbReference type="OrthoDB" id="4557573at2"/>
<name>A0A1H9TEV8_9PSEU</name>
<sequence length="127" mass="14760">MPRLMSVAFTEDAVRNRTKTVTRRKGWTFLKPGDRLTLCRKVMGRKPGEPLVRVAEVEVVEVWREPLGMVLPSWGRRKYGEAEMTREGFPGLEPAEFVRRYFTEAQGMTENDTVTRIEWRFLDEPAA</sequence>
<dbReference type="EMBL" id="FOFR01000018">
    <property type="protein sequence ID" value="SER95870.1"/>
    <property type="molecule type" value="Genomic_DNA"/>
</dbReference>
<organism evidence="1 2">
    <name type="scientific">Lentzea xinjiangensis</name>
    <dbReference type="NCBI Taxonomy" id="402600"/>
    <lineage>
        <taxon>Bacteria</taxon>
        <taxon>Bacillati</taxon>
        <taxon>Actinomycetota</taxon>
        <taxon>Actinomycetes</taxon>
        <taxon>Pseudonocardiales</taxon>
        <taxon>Pseudonocardiaceae</taxon>
        <taxon>Lentzea</taxon>
    </lineage>
</organism>
<accession>A0A1H9TEV8</accession>
<dbReference type="Proteomes" id="UP000199352">
    <property type="component" value="Unassembled WGS sequence"/>
</dbReference>